<gene>
    <name evidence="4" type="ORF">M5X04_25660</name>
</gene>
<dbReference type="PANTHER" id="PTHR34580">
    <property type="match status" value="1"/>
</dbReference>
<dbReference type="InterPro" id="IPR051534">
    <property type="entry name" value="CBASS_pafABC_assoc_protein"/>
</dbReference>
<dbReference type="PIRSF" id="PIRSF016838">
    <property type="entry name" value="PafC"/>
    <property type="match status" value="1"/>
</dbReference>
<dbReference type="Proteomes" id="UP001527090">
    <property type="component" value="Unassembled WGS sequence"/>
</dbReference>
<keyword evidence="1" id="KW-0805">Transcription regulation</keyword>
<dbReference type="PROSITE" id="PS51000">
    <property type="entry name" value="HTH_DEOR_2"/>
    <property type="match status" value="1"/>
</dbReference>
<evidence type="ECO:0000313" key="5">
    <source>
        <dbReference type="Proteomes" id="UP001527090"/>
    </source>
</evidence>
<keyword evidence="2" id="KW-0804">Transcription</keyword>
<dbReference type="InterPro" id="IPR036390">
    <property type="entry name" value="WH_DNA-bd_sf"/>
</dbReference>
<evidence type="ECO:0000259" key="3">
    <source>
        <dbReference type="PROSITE" id="PS51000"/>
    </source>
</evidence>
<accession>A0ABT4EG29</accession>
<name>A0ABT4EG29_PAEAL</name>
<dbReference type="SUPFAM" id="SSF46785">
    <property type="entry name" value="Winged helix' DNA-binding domain"/>
    <property type="match status" value="1"/>
</dbReference>
<dbReference type="InterPro" id="IPR036388">
    <property type="entry name" value="WH-like_DNA-bd_sf"/>
</dbReference>
<feature type="domain" description="HTH deoR-type" evidence="3">
    <location>
        <begin position="3"/>
        <end position="58"/>
    </location>
</feature>
<reference evidence="4 5" key="1">
    <citation type="submission" date="2022-05" db="EMBL/GenBank/DDBJ databases">
        <title>Genome Sequencing of Bee-Associated Microbes.</title>
        <authorList>
            <person name="Dunlap C."/>
        </authorList>
    </citation>
    <scope>NUCLEOTIDE SEQUENCE [LARGE SCALE GENOMIC DNA]</scope>
    <source>
        <strain evidence="4 5">NRRL NRS-750</strain>
    </source>
</reference>
<dbReference type="Gene3D" id="1.10.10.10">
    <property type="entry name" value="Winged helix-like DNA-binding domain superfamily/Winged helix DNA-binding domain"/>
    <property type="match status" value="1"/>
</dbReference>
<dbReference type="InterPro" id="IPR057727">
    <property type="entry name" value="WCX_dom"/>
</dbReference>
<dbReference type="PANTHER" id="PTHR34580:SF9">
    <property type="entry name" value="SLL5097 PROTEIN"/>
    <property type="match status" value="1"/>
</dbReference>
<evidence type="ECO:0000256" key="2">
    <source>
        <dbReference type="ARBA" id="ARBA00023163"/>
    </source>
</evidence>
<evidence type="ECO:0000256" key="1">
    <source>
        <dbReference type="ARBA" id="ARBA00023015"/>
    </source>
</evidence>
<sequence>MNKSQRLIELMMIVNKKQQFTARELAEESGVSVRTILRDLRQLEELGVPLYTEYGPRGGFRLLKEKLLPPLTFLEQEAFAIFFAVQLLQEYKTIPFGKDATRALSKFYQVLSPHTQKQIDAMKRCVRFWVPPREQDIPHLQQLLHASLDNKVIQIRYASIRGEELRDIVPIGIYAHNGYWYCPAYCMERKGYRLFRADCMLEVIEVEQHTVPMLELMSLEEWFEPPQLKDDVVAIYVELTKLGVRKCQADPWLDKSLTVREDGTGVINHVIAATEVGYLADILFGMGTDAHVIEPPEIIELIQQKAEQLIAQYQHLERSTMNLYYQSI</sequence>
<organism evidence="4 5">
    <name type="scientific">Paenibacillus alvei</name>
    <name type="common">Bacillus alvei</name>
    <dbReference type="NCBI Taxonomy" id="44250"/>
    <lineage>
        <taxon>Bacteria</taxon>
        <taxon>Bacillati</taxon>
        <taxon>Bacillota</taxon>
        <taxon>Bacilli</taxon>
        <taxon>Bacillales</taxon>
        <taxon>Paenibacillaceae</taxon>
        <taxon>Paenibacillus</taxon>
    </lineage>
</organism>
<dbReference type="RefSeq" id="WP_028533182.1">
    <property type="nucleotide sequence ID" value="NZ_JAMDLY010000021.1"/>
</dbReference>
<keyword evidence="5" id="KW-1185">Reference proteome</keyword>
<proteinExistence type="predicted"/>
<dbReference type="InterPro" id="IPR001034">
    <property type="entry name" value="DeoR_HTH"/>
</dbReference>
<dbReference type="InterPro" id="IPR013196">
    <property type="entry name" value="HTH_11"/>
</dbReference>
<protein>
    <submittedName>
        <fullName evidence="4">YafY family transcriptional regulator</fullName>
    </submittedName>
</protein>
<dbReference type="PROSITE" id="PS52050">
    <property type="entry name" value="WYL"/>
    <property type="match status" value="1"/>
</dbReference>
<dbReference type="InterPro" id="IPR028349">
    <property type="entry name" value="PafC-like"/>
</dbReference>
<comment type="caution">
    <text evidence="4">The sequence shown here is derived from an EMBL/GenBank/DDBJ whole genome shotgun (WGS) entry which is preliminary data.</text>
</comment>
<dbReference type="InterPro" id="IPR026881">
    <property type="entry name" value="WYL_dom"/>
</dbReference>
<dbReference type="Pfam" id="PF13280">
    <property type="entry name" value="WYL"/>
    <property type="match status" value="1"/>
</dbReference>
<dbReference type="EMBL" id="JAMDLY010000021">
    <property type="protein sequence ID" value="MCY9532699.1"/>
    <property type="molecule type" value="Genomic_DNA"/>
</dbReference>
<dbReference type="Pfam" id="PF25583">
    <property type="entry name" value="WCX"/>
    <property type="match status" value="1"/>
</dbReference>
<evidence type="ECO:0000313" key="4">
    <source>
        <dbReference type="EMBL" id="MCY9532699.1"/>
    </source>
</evidence>
<dbReference type="Pfam" id="PF08279">
    <property type="entry name" value="HTH_11"/>
    <property type="match status" value="1"/>
</dbReference>